<evidence type="ECO:0000313" key="2">
    <source>
        <dbReference type="Proteomes" id="UP000401081"/>
    </source>
</evidence>
<reference evidence="1 2" key="1">
    <citation type="submission" date="2019-03" db="EMBL/GenBank/DDBJ databases">
        <authorList>
            <consortium name="Pathogen Informatics"/>
        </authorList>
    </citation>
    <scope>NUCLEOTIDE SEQUENCE [LARGE SCALE GENOMIC DNA]</scope>
    <source>
        <strain evidence="1 2">NCTC12993</strain>
    </source>
</reference>
<evidence type="ECO:0000313" key="1">
    <source>
        <dbReference type="EMBL" id="VFS63479.1"/>
    </source>
</evidence>
<dbReference type="SUPFAM" id="SSF52540">
    <property type="entry name" value="P-loop containing nucleoside triphosphate hydrolases"/>
    <property type="match status" value="1"/>
</dbReference>
<sequence length="62" mass="6976">MLVNLAERAYALNYTCPTFSDKPGIRIIEGRHPVVEQVLNEPFIANPLTLSPQRRMLIITGP</sequence>
<dbReference type="Proteomes" id="UP000401081">
    <property type="component" value="Unassembled WGS sequence"/>
</dbReference>
<protein>
    <submittedName>
        <fullName evidence="1">DNA mismatch repair protein mutS</fullName>
    </submittedName>
</protein>
<dbReference type="InterPro" id="IPR027417">
    <property type="entry name" value="P-loop_NTPase"/>
</dbReference>
<keyword evidence="2" id="KW-1185">Reference proteome</keyword>
<dbReference type="Gene3D" id="3.40.50.300">
    <property type="entry name" value="P-loop containing nucleotide triphosphate hydrolases"/>
    <property type="match status" value="1"/>
</dbReference>
<organism evidence="1 2">
    <name type="scientific">Kluyvera cryocrescens</name>
    <name type="common">Kluyvera citrophila</name>
    <dbReference type="NCBI Taxonomy" id="580"/>
    <lineage>
        <taxon>Bacteria</taxon>
        <taxon>Pseudomonadati</taxon>
        <taxon>Pseudomonadota</taxon>
        <taxon>Gammaproteobacteria</taxon>
        <taxon>Enterobacterales</taxon>
        <taxon>Enterobacteriaceae</taxon>
        <taxon>Kluyvera</taxon>
    </lineage>
</organism>
<dbReference type="AlphaFoldDB" id="A0A485B4E0"/>
<name>A0A485B4E0_KLUCR</name>
<accession>A0A485B4E0</accession>
<dbReference type="EMBL" id="CAADJD010000018">
    <property type="protein sequence ID" value="VFS63479.1"/>
    <property type="molecule type" value="Genomic_DNA"/>
</dbReference>
<gene>
    <name evidence="1" type="primary">mutS_2</name>
    <name evidence="1" type="ORF">NCTC12993_02666</name>
</gene>
<proteinExistence type="predicted"/>